<feature type="region of interest" description="Disordered" evidence="1">
    <location>
        <begin position="15"/>
        <end position="45"/>
    </location>
</feature>
<name>A0A9X2FB52_9BACT</name>
<proteinExistence type="predicted"/>
<keyword evidence="4" id="KW-1185">Reference proteome</keyword>
<feature type="compositionally biased region" description="Basic and acidic residues" evidence="1">
    <location>
        <begin position="15"/>
        <end position="24"/>
    </location>
</feature>
<gene>
    <name evidence="3" type="ORF">NG895_13570</name>
</gene>
<reference evidence="3" key="1">
    <citation type="submission" date="2022-06" db="EMBL/GenBank/DDBJ databases">
        <title>Aeoliella straminimaris, a novel planctomycete from sediments.</title>
        <authorList>
            <person name="Vitorino I.R."/>
            <person name="Lage O.M."/>
        </authorList>
    </citation>
    <scope>NUCLEOTIDE SEQUENCE</scope>
    <source>
        <strain evidence="3">ICT_H6.2</strain>
    </source>
</reference>
<dbReference type="Proteomes" id="UP001155241">
    <property type="component" value="Unassembled WGS sequence"/>
</dbReference>
<dbReference type="AlphaFoldDB" id="A0A9X2FB52"/>
<sequence>MIALSLHSSAWRRPGFERRERVRPEPSSGHNRRHSRFHPNPISNRTVSPFAAEQLLPFVYDELRRLAADRLRHEKLGQMLQATAQGRCEEAEMLNRHRQLPLSAPPY</sequence>
<evidence type="ECO:0000256" key="1">
    <source>
        <dbReference type="SAM" id="MobiDB-lite"/>
    </source>
</evidence>
<evidence type="ECO:0000313" key="3">
    <source>
        <dbReference type="EMBL" id="MCO6044933.1"/>
    </source>
</evidence>
<dbReference type="RefSeq" id="WP_252853047.1">
    <property type="nucleotide sequence ID" value="NZ_JAMXLR010000044.1"/>
</dbReference>
<dbReference type="Pfam" id="PF07638">
    <property type="entry name" value="Sigma70_ECF"/>
    <property type="match status" value="1"/>
</dbReference>
<feature type="domain" description="RNA polymerase sigma-70 ECF-like HTH" evidence="2">
    <location>
        <begin position="51"/>
        <end position="84"/>
    </location>
</feature>
<accession>A0A9X2FB52</accession>
<comment type="caution">
    <text evidence="3">The sequence shown here is derived from an EMBL/GenBank/DDBJ whole genome shotgun (WGS) entry which is preliminary data.</text>
</comment>
<organism evidence="3 4">
    <name type="scientific">Aeoliella straminimaris</name>
    <dbReference type="NCBI Taxonomy" id="2954799"/>
    <lineage>
        <taxon>Bacteria</taxon>
        <taxon>Pseudomonadati</taxon>
        <taxon>Planctomycetota</taxon>
        <taxon>Planctomycetia</taxon>
        <taxon>Pirellulales</taxon>
        <taxon>Lacipirellulaceae</taxon>
        <taxon>Aeoliella</taxon>
    </lineage>
</organism>
<dbReference type="EMBL" id="JAMXLR010000044">
    <property type="protein sequence ID" value="MCO6044933.1"/>
    <property type="molecule type" value="Genomic_DNA"/>
</dbReference>
<evidence type="ECO:0000259" key="2">
    <source>
        <dbReference type="Pfam" id="PF07638"/>
    </source>
</evidence>
<evidence type="ECO:0000313" key="4">
    <source>
        <dbReference type="Proteomes" id="UP001155241"/>
    </source>
</evidence>
<dbReference type="InterPro" id="IPR053812">
    <property type="entry name" value="HTH_Sigma70_ECF-like"/>
</dbReference>
<protein>
    <submittedName>
        <fullName evidence="3">ECF-type sigma factor</fullName>
    </submittedName>
</protein>